<dbReference type="SUPFAM" id="SSF52540">
    <property type="entry name" value="P-loop containing nucleoside triphosphate hydrolases"/>
    <property type="match status" value="1"/>
</dbReference>
<dbReference type="SMART" id="SM00174">
    <property type="entry name" value="RHO"/>
    <property type="match status" value="1"/>
</dbReference>
<name>A0ABR2JSU5_9EUKA</name>
<dbReference type="SMART" id="SM00173">
    <property type="entry name" value="RAS"/>
    <property type="match status" value="1"/>
</dbReference>
<dbReference type="PANTHER" id="PTHR47978">
    <property type="match status" value="1"/>
</dbReference>
<proteinExistence type="predicted"/>
<dbReference type="EMBL" id="JAPFFF010000009">
    <property type="protein sequence ID" value="KAK8881974.1"/>
    <property type="molecule type" value="Genomic_DNA"/>
</dbReference>
<dbReference type="SMART" id="SM00175">
    <property type="entry name" value="RAB"/>
    <property type="match status" value="1"/>
</dbReference>
<keyword evidence="1" id="KW-0547">Nucleotide-binding</keyword>
<dbReference type="PROSITE" id="PS51421">
    <property type="entry name" value="RAS"/>
    <property type="match status" value="1"/>
</dbReference>
<dbReference type="Proteomes" id="UP001470230">
    <property type="component" value="Unassembled WGS sequence"/>
</dbReference>
<evidence type="ECO:0000256" key="1">
    <source>
        <dbReference type="ARBA" id="ARBA00022741"/>
    </source>
</evidence>
<dbReference type="PRINTS" id="PR00449">
    <property type="entry name" value="RASTRNSFRMNG"/>
</dbReference>
<evidence type="ECO:0008006" key="4">
    <source>
        <dbReference type="Google" id="ProtNLM"/>
    </source>
</evidence>
<evidence type="ECO:0000313" key="3">
    <source>
        <dbReference type="Proteomes" id="UP001470230"/>
    </source>
</evidence>
<dbReference type="Pfam" id="PF00071">
    <property type="entry name" value="Ras"/>
    <property type="match status" value="1"/>
</dbReference>
<dbReference type="InterPro" id="IPR005225">
    <property type="entry name" value="Small_GTP-bd"/>
</dbReference>
<keyword evidence="3" id="KW-1185">Reference proteome</keyword>
<dbReference type="PROSITE" id="PS51419">
    <property type="entry name" value="RAB"/>
    <property type="match status" value="1"/>
</dbReference>
<dbReference type="Gene3D" id="3.40.50.300">
    <property type="entry name" value="P-loop containing nucleotide triphosphate hydrolases"/>
    <property type="match status" value="1"/>
</dbReference>
<dbReference type="NCBIfam" id="TIGR00231">
    <property type="entry name" value="small_GTP"/>
    <property type="match status" value="1"/>
</dbReference>
<comment type="caution">
    <text evidence="2">The sequence shown here is derived from an EMBL/GenBank/DDBJ whole genome shotgun (WGS) entry which is preliminary data.</text>
</comment>
<reference evidence="2 3" key="1">
    <citation type="submission" date="2024-04" db="EMBL/GenBank/DDBJ databases">
        <title>Tritrichomonas musculus Genome.</title>
        <authorList>
            <person name="Alves-Ferreira E."/>
            <person name="Grigg M."/>
            <person name="Lorenzi H."/>
            <person name="Galac M."/>
        </authorList>
    </citation>
    <scope>NUCLEOTIDE SEQUENCE [LARGE SCALE GENOMIC DNA]</scope>
    <source>
        <strain evidence="2 3">EAF2021</strain>
    </source>
</reference>
<dbReference type="CDD" id="cd01860">
    <property type="entry name" value="Rab5_related"/>
    <property type="match status" value="1"/>
</dbReference>
<evidence type="ECO:0000313" key="2">
    <source>
        <dbReference type="EMBL" id="KAK8881974.1"/>
    </source>
</evidence>
<accession>A0ABR2JSU5</accession>
<gene>
    <name evidence="2" type="ORF">M9Y10_044613</name>
</gene>
<sequence>MILTSNVREAKLVMLGSTTVGKSSIVTRLTRDTFNPESISTIGAAFLSKSVQVGDITMKLQIWDTGGSERYRAMAPMYFQNAEAAIIVYDITAKESFKDVDYWLKDLREKGPENIIIALAGNKCDLPQRNVNTETAREYATKNNIPLFKETSALDGTNILSLFTDVAQFILNGVPQATPDQIKVNSNSEPEGKSSKCCK</sequence>
<protein>
    <recommendedName>
        <fullName evidence="4">Small GTP-binding protein</fullName>
    </recommendedName>
</protein>
<dbReference type="InterPro" id="IPR001806">
    <property type="entry name" value="Small_GTPase"/>
</dbReference>
<organism evidence="2 3">
    <name type="scientific">Tritrichomonas musculus</name>
    <dbReference type="NCBI Taxonomy" id="1915356"/>
    <lineage>
        <taxon>Eukaryota</taxon>
        <taxon>Metamonada</taxon>
        <taxon>Parabasalia</taxon>
        <taxon>Tritrichomonadida</taxon>
        <taxon>Tritrichomonadidae</taxon>
        <taxon>Tritrichomonas</taxon>
    </lineage>
</organism>
<dbReference type="InterPro" id="IPR027417">
    <property type="entry name" value="P-loop_NTPase"/>
</dbReference>
<dbReference type="SMART" id="SM00176">
    <property type="entry name" value="RAN"/>
    <property type="match status" value="1"/>
</dbReference>